<protein>
    <submittedName>
        <fullName evidence="3">YciL protein</fullName>
    </submittedName>
</protein>
<evidence type="ECO:0000259" key="2">
    <source>
        <dbReference type="Pfam" id="PF03795"/>
    </source>
</evidence>
<dbReference type="SUPFAM" id="SSF54909">
    <property type="entry name" value="Dimeric alpha+beta barrel"/>
    <property type="match status" value="1"/>
</dbReference>
<dbReference type="InterPro" id="IPR011008">
    <property type="entry name" value="Dimeric_a/b-barrel"/>
</dbReference>
<feature type="domain" description="YCII-related" evidence="2">
    <location>
        <begin position="1"/>
        <end position="87"/>
    </location>
</feature>
<dbReference type="EMBL" id="HG966617">
    <property type="protein sequence ID" value="CDO59642.1"/>
    <property type="molecule type" value="Genomic_DNA"/>
</dbReference>
<organism evidence="3 4">
    <name type="scientific">Candidatus Phaeomarinibacter ectocarpi</name>
    <dbReference type="NCBI Taxonomy" id="1458461"/>
    <lineage>
        <taxon>Bacteria</taxon>
        <taxon>Pseudomonadati</taxon>
        <taxon>Pseudomonadota</taxon>
        <taxon>Alphaproteobacteria</taxon>
        <taxon>Hyphomicrobiales</taxon>
        <taxon>Parvibaculaceae</taxon>
        <taxon>Candidatus Phaeomarinibacter</taxon>
    </lineage>
</organism>
<dbReference type="AlphaFoldDB" id="X5MCX6"/>
<keyword evidence="4" id="KW-1185">Reference proteome</keyword>
<dbReference type="STRING" id="1458461.BN1012_Phect1428"/>
<evidence type="ECO:0000313" key="4">
    <source>
        <dbReference type="Proteomes" id="UP000032160"/>
    </source>
</evidence>
<evidence type="ECO:0000313" key="3">
    <source>
        <dbReference type="EMBL" id="CDO59642.1"/>
    </source>
</evidence>
<dbReference type="InterPro" id="IPR005545">
    <property type="entry name" value="YCII"/>
</dbReference>
<dbReference type="InterPro" id="IPR051807">
    <property type="entry name" value="Sec-metab_biosynth-assoc"/>
</dbReference>
<name>X5MCX6_9HYPH</name>
<dbReference type="RefSeq" id="WP_043950230.1">
    <property type="nucleotide sequence ID" value="NZ_HG966617.1"/>
</dbReference>
<comment type="similarity">
    <text evidence="1">Belongs to the YciI family.</text>
</comment>
<evidence type="ECO:0000256" key="1">
    <source>
        <dbReference type="ARBA" id="ARBA00007689"/>
    </source>
</evidence>
<dbReference type="Gene3D" id="3.30.70.1060">
    <property type="entry name" value="Dimeric alpha+beta barrel"/>
    <property type="match status" value="1"/>
</dbReference>
<dbReference type="PANTHER" id="PTHR33606">
    <property type="entry name" value="PROTEIN YCII"/>
    <property type="match status" value="1"/>
</dbReference>
<proteinExistence type="inferred from homology"/>
<sequence>MLFALTCIDKPDSEALRLANRDAHLAYWGETGKVKLGGPYTDDAGEHMEGSFLVIDVADRAEAEHLQAEDPYQTAGLFARVDIRAWKWLLGN</sequence>
<dbReference type="Pfam" id="PF03795">
    <property type="entry name" value="YCII"/>
    <property type="match status" value="1"/>
</dbReference>
<dbReference type="KEGG" id="pect:BN1012_Phect1428"/>
<reference evidence="3 4" key="1">
    <citation type="journal article" date="2014" name="Front. Genet.">
        <title>Genome and metabolic network of "Candidatus Phaeomarinobacter ectocarpi" Ec32, a new candidate genus of Alphaproteobacteria frequently associated with brown algae.</title>
        <authorList>
            <person name="Dittami S.M."/>
            <person name="Barbeyron T."/>
            <person name="Boyen C."/>
            <person name="Cambefort J."/>
            <person name="Collet G."/>
            <person name="Delage L."/>
            <person name="Gobet A."/>
            <person name="Groisillier A."/>
            <person name="Leblanc C."/>
            <person name="Michel G."/>
            <person name="Scornet D."/>
            <person name="Siegel A."/>
            <person name="Tapia J.E."/>
            <person name="Tonon T."/>
        </authorList>
    </citation>
    <scope>NUCLEOTIDE SEQUENCE [LARGE SCALE GENOMIC DNA]</scope>
    <source>
        <strain evidence="3 4">Ec32</strain>
    </source>
</reference>
<dbReference type="Proteomes" id="UP000032160">
    <property type="component" value="Chromosome I"/>
</dbReference>
<dbReference type="HOGENOM" id="CLU_110355_3_1_5"/>
<dbReference type="OrthoDB" id="2293521at2"/>
<accession>X5MCX6</accession>
<dbReference type="PANTHER" id="PTHR33606:SF3">
    <property type="entry name" value="PROTEIN YCII"/>
    <property type="match status" value="1"/>
</dbReference>
<gene>
    <name evidence="3" type="ORF">BN1012_Phect1428</name>
</gene>